<proteinExistence type="predicted"/>
<evidence type="ECO:0000313" key="2">
    <source>
        <dbReference type="EMBL" id="MBH8579509.1"/>
    </source>
</evidence>
<evidence type="ECO:0000313" key="3">
    <source>
        <dbReference type="Proteomes" id="UP000321275"/>
    </source>
</evidence>
<evidence type="ECO:0000313" key="1">
    <source>
        <dbReference type="EMBL" id="GEK47317.1"/>
    </source>
</evidence>
<accession>A0A510X9F3</accession>
<protein>
    <submittedName>
        <fullName evidence="1">Uncharacterized protein</fullName>
    </submittedName>
</protein>
<dbReference type="Pfam" id="PF17273">
    <property type="entry name" value="DUF5338"/>
    <property type="match status" value="1"/>
</dbReference>
<dbReference type="OrthoDB" id="5771758at2"/>
<reference evidence="1 3" key="1">
    <citation type="submission" date="2019-07" db="EMBL/GenBank/DDBJ databases">
        <title>Whole genome shotgun sequence of Halomonas pacifica NBRC 102220.</title>
        <authorList>
            <person name="Hosoyama A."/>
            <person name="Uohara A."/>
            <person name="Ohji S."/>
            <person name="Ichikawa N."/>
        </authorList>
    </citation>
    <scope>NUCLEOTIDE SEQUENCE [LARGE SCALE GENOMIC DNA]</scope>
    <source>
        <strain evidence="1 3">NBRC 102220</strain>
    </source>
</reference>
<organism evidence="1 3">
    <name type="scientific">Bisbaumannia pacifica</name>
    <dbReference type="NCBI Taxonomy" id="77098"/>
    <lineage>
        <taxon>Bacteria</taxon>
        <taxon>Pseudomonadati</taxon>
        <taxon>Pseudomonadota</taxon>
        <taxon>Gammaproteobacteria</taxon>
        <taxon>Oceanospirillales</taxon>
        <taxon>Halomonadaceae</taxon>
        <taxon>Bisbaumannia</taxon>
    </lineage>
</organism>
<reference evidence="2 4" key="2">
    <citation type="submission" date="2020-12" db="EMBL/GenBank/DDBJ databases">
        <title>Draft genome sequence of Halomonas pacifica strain CARE-V15.</title>
        <authorList>
            <person name="Vignesh N."/>
            <person name="Thabitha A."/>
            <person name="Saravanan R."/>
            <person name="Manigandan V."/>
        </authorList>
    </citation>
    <scope>NUCLEOTIDE SEQUENCE [LARGE SCALE GENOMIC DNA]</scope>
    <source>
        <strain evidence="2 4">CARE-V15</strain>
    </source>
</reference>
<evidence type="ECO:0000313" key="4">
    <source>
        <dbReference type="Proteomes" id="UP000651738"/>
    </source>
</evidence>
<dbReference type="Proteomes" id="UP000321275">
    <property type="component" value="Unassembled WGS sequence"/>
</dbReference>
<keyword evidence="3" id="KW-1185">Reference proteome</keyword>
<dbReference type="AlphaFoldDB" id="A0A510X9F3"/>
<dbReference type="EMBL" id="JAEDAF010000003">
    <property type="protein sequence ID" value="MBH8579509.1"/>
    <property type="molecule type" value="Genomic_DNA"/>
</dbReference>
<dbReference type="EMBL" id="BJUK01000014">
    <property type="protein sequence ID" value="GEK47317.1"/>
    <property type="molecule type" value="Genomic_DNA"/>
</dbReference>
<gene>
    <name evidence="1" type="ORF">HPA02_16000</name>
    <name evidence="2" type="ORF">I7V36_05305</name>
</gene>
<dbReference type="Proteomes" id="UP000651738">
    <property type="component" value="Unassembled WGS sequence"/>
</dbReference>
<dbReference type="InterPro" id="IPR035225">
    <property type="entry name" value="DUF5338"/>
</dbReference>
<dbReference type="RefSeq" id="WP_146802638.1">
    <property type="nucleotide sequence ID" value="NZ_BJUK01000014.1"/>
</dbReference>
<comment type="caution">
    <text evidence="1">The sequence shown here is derived from an EMBL/GenBank/DDBJ whole genome shotgun (WGS) entry which is preliminary data.</text>
</comment>
<sequence>MDLIEGLKKRREEKSKTHGRYAFLKYKEEIKEALDNGYNAIDIWEHLHKKGEMPIKYNQFTVYIRKLIGSSGP</sequence>
<name>A0A510X9F3_9GAMM</name>